<name>A0ABV2DCS6_9HYPH</name>
<feature type="transmembrane region" description="Helical" evidence="1">
    <location>
        <begin position="152"/>
        <end position="180"/>
    </location>
</feature>
<dbReference type="RefSeq" id="WP_354459821.1">
    <property type="nucleotide sequence ID" value="NZ_JBEWSZ010000001.1"/>
</dbReference>
<sequence>MNRGFAIVFVAIFTFGSVGVGLLKEFGFLDYSFFVRDVTLTWDYSIAASMCVFYALFVFVFRWCLGLNFSIKQSNIRIGANPIVGNNVVEAATVSMLVVAGLWIWLFYADQMEMTLVGRHSGNAVIPRVGLVCGVLLILVSSRFAFSVRYPLFAFALFFSTIYPAMTASRAVAVPFLAVATVSWLHKRRAEAVVFGWLALVSLNLSFTTRSIPSFWGFWHGFQDTIFSLEALNAIPWITQASFAGLDTIVVSQWRMGDLSFSSLIRFLTYYSPMPSVFLSESLYSNSLSDTLGISRVAVGINYDIYSEPLFWFGYSGVVLGPFFLALMSCAPFLALRIASPLAGSRYQILAVLPVALMLIGGQVFAMRAGSRAVWLVILLCLLYRARSSWIAGQHSRRARSERVQ</sequence>
<feature type="transmembrane region" description="Helical" evidence="1">
    <location>
        <begin position="347"/>
        <end position="367"/>
    </location>
</feature>
<proteinExistence type="predicted"/>
<reference evidence="2 3" key="1">
    <citation type="submission" date="2024-06" db="EMBL/GenBank/DDBJ databases">
        <authorList>
            <person name="Kim D.-U."/>
        </authorList>
    </citation>
    <scope>NUCLEOTIDE SEQUENCE [LARGE SCALE GENOMIC DNA]</scope>
    <source>
        <strain evidence="2 3">KACC15460</strain>
    </source>
</reference>
<keyword evidence="1" id="KW-1133">Transmembrane helix</keyword>
<dbReference type="EMBL" id="JBEWSZ010000001">
    <property type="protein sequence ID" value="MET2827812.1"/>
    <property type="molecule type" value="Genomic_DNA"/>
</dbReference>
<evidence type="ECO:0000256" key="1">
    <source>
        <dbReference type="SAM" id="Phobius"/>
    </source>
</evidence>
<gene>
    <name evidence="2" type="ORF">ABVQ20_12585</name>
</gene>
<feature type="transmembrane region" description="Helical" evidence="1">
    <location>
        <begin position="91"/>
        <end position="108"/>
    </location>
</feature>
<accession>A0ABV2DCS6</accession>
<evidence type="ECO:0008006" key="4">
    <source>
        <dbReference type="Google" id="ProtNLM"/>
    </source>
</evidence>
<protein>
    <recommendedName>
        <fullName evidence="4">Oligosaccharide repeat unit polymerase</fullName>
    </recommendedName>
</protein>
<evidence type="ECO:0000313" key="3">
    <source>
        <dbReference type="Proteomes" id="UP001548832"/>
    </source>
</evidence>
<dbReference type="Proteomes" id="UP001548832">
    <property type="component" value="Unassembled WGS sequence"/>
</dbReference>
<feature type="transmembrane region" description="Helical" evidence="1">
    <location>
        <begin position="373"/>
        <end position="393"/>
    </location>
</feature>
<feature type="transmembrane region" description="Helical" evidence="1">
    <location>
        <begin position="129"/>
        <end position="146"/>
    </location>
</feature>
<comment type="caution">
    <text evidence="2">The sequence shown here is derived from an EMBL/GenBank/DDBJ whole genome shotgun (WGS) entry which is preliminary data.</text>
</comment>
<feature type="transmembrane region" description="Helical" evidence="1">
    <location>
        <begin position="192"/>
        <end position="212"/>
    </location>
</feature>
<keyword evidence="3" id="KW-1185">Reference proteome</keyword>
<keyword evidence="1" id="KW-0472">Membrane</keyword>
<feature type="transmembrane region" description="Helical" evidence="1">
    <location>
        <begin position="312"/>
        <end position="335"/>
    </location>
</feature>
<feature type="transmembrane region" description="Helical" evidence="1">
    <location>
        <begin position="6"/>
        <end position="23"/>
    </location>
</feature>
<feature type="transmembrane region" description="Helical" evidence="1">
    <location>
        <begin position="44"/>
        <end position="71"/>
    </location>
</feature>
<keyword evidence="1" id="KW-0812">Transmembrane</keyword>
<evidence type="ECO:0000313" key="2">
    <source>
        <dbReference type="EMBL" id="MET2827812.1"/>
    </source>
</evidence>
<organism evidence="2 3">
    <name type="scientific">Mesorhizobium shangrilense</name>
    <dbReference type="NCBI Taxonomy" id="460060"/>
    <lineage>
        <taxon>Bacteria</taxon>
        <taxon>Pseudomonadati</taxon>
        <taxon>Pseudomonadota</taxon>
        <taxon>Alphaproteobacteria</taxon>
        <taxon>Hyphomicrobiales</taxon>
        <taxon>Phyllobacteriaceae</taxon>
        <taxon>Mesorhizobium</taxon>
    </lineage>
</organism>